<feature type="signal peptide" evidence="2">
    <location>
        <begin position="1"/>
        <end position="24"/>
    </location>
</feature>
<dbReference type="Proteomes" id="UP000185639">
    <property type="component" value="Unassembled WGS sequence"/>
</dbReference>
<dbReference type="InterPro" id="IPR011250">
    <property type="entry name" value="OMP/PagP_B-barrel"/>
</dbReference>
<organism evidence="4 5">
    <name type="scientific">Thalassolituus maritimus</name>
    <dbReference type="NCBI Taxonomy" id="484498"/>
    <lineage>
        <taxon>Bacteria</taxon>
        <taxon>Pseudomonadati</taxon>
        <taxon>Pseudomonadota</taxon>
        <taxon>Gammaproteobacteria</taxon>
        <taxon>Oceanospirillales</taxon>
        <taxon>Oceanospirillaceae</taxon>
        <taxon>Thalassolituus</taxon>
    </lineage>
</organism>
<gene>
    <name evidence="4" type="ORF">SAMN05421686_109123</name>
</gene>
<accession>A0A1N7PEQ9</accession>
<dbReference type="STRING" id="484498.SAMN05421686_109123"/>
<feature type="domain" description="Outer membrane protein beta-barrel" evidence="3">
    <location>
        <begin position="11"/>
        <end position="194"/>
    </location>
</feature>
<dbReference type="InterPro" id="IPR027385">
    <property type="entry name" value="Beta-barrel_OMP"/>
</dbReference>
<protein>
    <submittedName>
        <fullName evidence="4">Outer membrane protein beta-barrel domain-containing protein</fullName>
    </submittedName>
</protein>
<keyword evidence="5" id="KW-1185">Reference proteome</keyword>
<dbReference type="AlphaFoldDB" id="A0A1N7PEQ9"/>
<dbReference type="EMBL" id="FTOH01000009">
    <property type="protein sequence ID" value="SIT08859.1"/>
    <property type="molecule type" value="Genomic_DNA"/>
</dbReference>
<dbReference type="OrthoDB" id="5786186at2"/>
<name>A0A1N7PEQ9_9GAMM</name>
<evidence type="ECO:0000259" key="3">
    <source>
        <dbReference type="Pfam" id="PF13505"/>
    </source>
</evidence>
<dbReference type="SUPFAM" id="SSF56925">
    <property type="entry name" value="OMPA-like"/>
    <property type="match status" value="1"/>
</dbReference>
<sequence>MKKLTIPATTALLTAAMYGAPAMAEGEYDADAFVGGSISYSKLENLSIGGEEVEELGDADEFDDDRTSWKGFAGVWLNDYVGIEGQYLNLGEYKEGSFQFDPSGLTASLMLGLPAGDHTRVFVKGGQFWWDADVKGPLGYSDEREGTAMFYGVGTSIALLDNLNLRLEYERADFDEDNVKADVDFASAGLAFMF</sequence>
<proteinExistence type="predicted"/>
<evidence type="ECO:0000256" key="2">
    <source>
        <dbReference type="SAM" id="SignalP"/>
    </source>
</evidence>
<evidence type="ECO:0000256" key="1">
    <source>
        <dbReference type="ARBA" id="ARBA00022729"/>
    </source>
</evidence>
<reference evidence="5" key="1">
    <citation type="submission" date="2017-01" db="EMBL/GenBank/DDBJ databases">
        <authorList>
            <person name="Varghese N."/>
            <person name="Submissions S."/>
        </authorList>
    </citation>
    <scope>NUCLEOTIDE SEQUENCE [LARGE SCALE GENOMIC DNA]</scope>
    <source>
        <strain evidence="5">DSM 24913</strain>
    </source>
</reference>
<dbReference type="Pfam" id="PF13505">
    <property type="entry name" value="OMP_b-brl"/>
    <property type="match status" value="1"/>
</dbReference>
<keyword evidence="1 2" id="KW-0732">Signal</keyword>
<dbReference type="RefSeq" id="WP_076517201.1">
    <property type="nucleotide sequence ID" value="NZ_FTOH01000009.1"/>
</dbReference>
<dbReference type="Gene3D" id="2.40.160.20">
    <property type="match status" value="1"/>
</dbReference>
<evidence type="ECO:0000313" key="5">
    <source>
        <dbReference type="Proteomes" id="UP000185639"/>
    </source>
</evidence>
<evidence type="ECO:0000313" key="4">
    <source>
        <dbReference type="EMBL" id="SIT08859.1"/>
    </source>
</evidence>
<feature type="chain" id="PRO_5012771899" evidence="2">
    <location>
        <begin position="25"/>
        <end position="194"/>
    </location>
</feature>